<proteinExistence type="predicted"/>
<dbReference type="NCBIfam" id="NF010068">
    <property type="entry name" value="PRK13548.1"/>
    <property type="match status" value="1"/>
</dbReference>
<comment type="caution">
    <text evidence="6">The sequence shown here is derived from an EMBL/GenBank/DDBJ whole genome shotgun (WGS) entry which is preliminary data.</text>
</comment>
<dbReference type="SUPFAM" id="SSF52540">
    <property type="entry name" value="P-loop containing nucleoside triphosphate hydrolases"/>
    <property type="match status" value="1"/>
</dbReference>
<keyword evidence="4" id="KW-1278">Translocase</keyword>
<protein>
    <submittedName>
        <fullName evidence="6">Heme ABC transporter ATP-binding protein</fullName>
    </submittedName>
</protein>
<dbReference type="InterPro" id="IPR017871">
    <property type="entry name" value="ABC_transporter-like_CS"/>
</dbReference>
<name>A0ABV6PAM0_9MICC</name>
<evidence type="ECO:0000256" key="3">
    <source>
        <dbReference type="ARBA" id="ARBA00022840"/>
    </source>
</evidence>
<dbReference type="PROSITE" id="PS50893">
    <property type="entry name" value="ABC_TRANSPORTER_2"/>
    <property type="match status" value="1"/>
</dbReference>
<reference evidence="6 7" key="1">
    <citation type="submission" date="2024-09" db="EMBL/GenBank/DDBJ databases">
        <authorList>
            <person name="Sun Q."/>
            <person name="Mori K."/>
        </authorList>
    </citation>
    <scope>NUCLEOTIDE SEQUENCE [LARGE SCALE GENOMIC DNA]</scope>
    <source>
        <strain evidence="6 7">NCAIM B.02604</strain>
    </source>
</reference>
<dbReference type="Gene3D" id="3.40.50.300">
    <property type="entry name" value="P-loop containing nucleotide triphosphate hydrolases"/>
    <property type="match status" value="1"/>
</dbReference>
<sequence length="265" mass="29014">MEKLALQSWDISATRGGRNILSGVDMQLKKGTLNVIIGPNGAGKSTLIDVLSGEDQPRSGKVEIFGRDLRSMTVLEQAQQRAVMAQETAVSFAFTVEEIVEMGRQCWAKTPCRELDQQNVTQAIQLAQLDHLAEARITEVSGGERQRAAFARVLAQDTPLIILDEPVAAMDIKHQEQTLQTIRRLCTEGRTALVVLHDLSFAAHYADQLILLAQGQVVSAGKPQVVCDPEILSAVYETRLHVHTDMAGKVISIVPERSSFLSFAS</sequence>
<dbReference type="InterPro" id="IPR003593">
    <property type="entry name" value="AAA+_ATPase"/>
</dbReference>
<accession>A0ABV6PAM0</accession>
<dbReference type="PROSITE" id="PS00211">
    <property type="entry name" value="ABC_TRANSPORTER_1"/>
    <property type="match status" value="1"/>
</dbReference>
<dbReference type="Proteomes" id="UP001589862">
    <property type="component" value="Unassembled WGS sequence"/>
</dbReference>
<keyword evidence="1" id="KW-0813">Transport</keyword>
<evidence type="ECO:0000256" key="4">
    <source>
        <dbReference type="ARBA" id="ARBA00022967"/>
    </source>
</evidence>
<keyword evidence="7" id="KW-1185">Reference proteome</keyword>
<keyword evidence="3 6" id="KW-0067">ATP-binding</keyword>
<dbReference type="PANTHER" id="PTHR42794:SF1">
    <property type="entry name" value="HEMIN IMPORT ATP-BINDING PROTEIN HMUV"/>
    <property type="match status" value="1"/>
</dbReference>
<dbReference type="SMART" id="SM00382">
    <property type="entry name" value="AAA"/>
    <property type="match status" value="1"/>
</dbReference>
<dbReference type="CDD" id="cd03214">
    <property type="entry name" value="ABC_Iron-Siderophores_B12_Hemin"/>
    <property type="match status" value="1"/>
</dbReference>
<evidence type="ECO:0000313" key="7">
    <source>
        <dbReference type="Proteomes" id="UP001589862"/>
    </source>
</evidence>
<organism evidence="6 7">
    <name type="scientific">Micrococcoides hystricis</name>
    <dbReference type="NCBI Taxonomy" id="1572761"/>
    <lineage>
        <taxon>Bacteria</taxon>
        <taxon>Bacillati</taxon>
        <taxon>Actinomycetota</taxon>
        <taxon>Actinomycetes</taxon>
        <taxon>Micrococcales</taxon>
        <taxon>Micrococcaceae</taxon>
        <taxon>Micrococcoides</taxon>
    </lineage>
</organism>
<evidence type="ECO:0000313" key="6">
    <source>
        <dbReference type="EMBL" id="MFC0582166.1"/>
    </source>
</evidence>
<dbReference type="RefSeq" id="WP_377459127.1">
    <property type="nucleotide sequence ID" value="NZ_JBHLUB010000029.1"/>
</dbReference>
<keyword evidence="2" id="KW-0547">Nucleotide-binding</keyword>
<dbReference type="Pfam" id="PF00005">
    <property type="entry name" value="ABC_tran"/>
    <property type="match status" value="1"/>
</dbReference>
<gene>
    <name evidence="6" type="ORF">ACFFFR_07190</name>
</gene>
<dbReference type="PANTHER" id="PTHR42794">
    <property type="entry name" value="HEMIN IMPORT ATP-BINDING PROTEIN HMUV"/>
    <property type="match status" value="1"/>
</dbReference>
<dbReference type="EMBL" id="JBHLUB010000029">
    <property type="protein sequence ID" value="MFC0582166.1"/>
    <property type="molecule type" value="Genomic_DNA"/>
</dbReference>
<dbReference type="InterPro" id="IPR003439">
    <property type="entry name" value="ABC_transporter-like_ATP-bd"/>
</dbReference>
<evidence type="ECO:0000259" key="5">
    <source>
        <dbReference type="PROSITE" id="PS50893"/>
    </source>
</evidence>
<evidence type="ECO:0000256" key="2">
    <source>
        <dbReference type="ARBA" id="ARBA00022741"/>
    </source>
</evidence>
<feature type="domain" description="ABC transporter" evidence="5">
    <location>
        <begin position="6"/>
        <end position="239"/>
    </location>
</feature>
<dbReference type="InterPro" id="IPR027417">
    <property type="entry name" value="P-loop_NTPase"/>
</dbReference>
<dbReference type="GO" id="GO:0005524">
    <property type="term" value="F:ATP binding"/>
    <property type="evidence" value="ECO:0007669"/>
    <property type="project" value="UniProtKB-KW"/>
</dbReference>
<evidence type="ECO:0000256" key="1">
    <source>
        <dbReference type="ARBA" id="ARBA00022448"/>
    </source>
</evidence>